<organism evidence="1 2">
    <name type="scientific">Bacteroides reticulotermitis</name>
    <dbReference type="NCBI Taxonomy" id="1133319"/>
    <lineage>
        <taxon>Bacteria</taxon>
        <taxon>Pseudomonadati</taxon>
        <taxon>Bacteroidota</taxon>
        <taxon>Bacteroidia</taxon>
        <taxon>Bacteroidales</taxon>
        <taxon>Bacteroidaceae</taxon>
        <taxon>Bacteroides</taxon>
    </lineage>
</organism>
<accession>A0A840CYT3</accession>
<comment type="caution">
    <text evidence="1">The sequence shown here is derived from an EMBL/GenBank/DDBJ whole genome shotgun (WGS) entry which is preliminary data.</text>
</comment>
<dbReference type="AlphaFoldDB" id="A0A840CYT3"/>
<protein>
    <submittedName>
        <fullName evidence="1">Uncharacterized protein</fullName>
    </submittedName>
</protein>
<reference evidence="1" key="1">
    <citation type="submission" date="2020-08" db="EMBL/GenBank/DDBJ databases">
        <title>Genomic Encyclopedia of Type Strains, Phase IV (KMG-IV): sequencing the most valuable type-strain genomes for metagenomic binning, comparative biology and taxonomic classification.</title>
        <authorList>
            <person name="Goeker M."/>
        </authorList>
    </citation>
    <scope>NUCLEOTIDE SEQUENCE [LARGE SCALE GENOMIC DNA]</scope>
    <source>
        <strain evidence="1">DSM 105720</strain>
    </source>
</reference>
<dbReference type="Proteomes" id="UP000560658">
    <property type="component" value="Unassembled WGS sequence"/>
</dbReference>
<gene>
    <name evidence="1" type="ORF">GGR06_001035</name>
</gene>
<keyword evidence="2" id="KW-1185">Reference proteome</keyword>
<name>A0A840CYT3_9BACE</name>
<proteinExistence type="predicted"/>
<evidence type="ECO:0000313" key="2">
    <source>
        <dbReference type="Proteomes" id="UP000560658"/>
    </source>
</evidence>
<dbReference type="EMBL" id="JACIER010000003">
    <property type="protein sequence ID" value="MBB4043268.1"/>
    <property type="molecule type" value="Genomic_DNA"/>
</dbReference>
<evidence type="ECO:0000313" key="1">
    <source>
        <dbReference type="EMBL" id="MBB4043268.1"/>
    </source>
</evidence>
<sequence length="49" mass="5808">MAKYDLYNVYGIDNQEQEEKNRGRHVTGGYISKKKLYKRVEQISGFNHT</sequence>